<dbReference type="Proteomes" id="UP001549921">
    <property type="component" value="Unassembled WGS sequence"/>
</dbReference>
<proteinExistence type="predicted"/>
<sequence length="160" mass="18917">MNIYSLTEAWSEDTSKQDMKKEKKGRSRREREESKRLRNSGKGYVTEKGKKIGERKLRSLSTCRLKCSERFSELERKKCFDEYWALGSRDRRAMYVASLITILPKRTQNTDSRTVKRNYYCKYKLIINNEDKPICKECLCKTYGETKGFVNIVIDKKNAL</sequence>
<dbReference type="EMBL" id="JBEDNZ010000011">
    <property type="protein sequence ID" value="KAL0831922.1"/>
    <property type="molecule type" value="Genomic_DNA"/>
</dbReference>
<organism evidence="2 3">
    <name type="scientific">Loxostege sticticalis</name>
    <name type="common">Beet webworm moth</name>
    <dbReference type="NCBI Taxonomy" id="481309"/>
    <lineage>
        <taxon>Eukaryota</taxon>
        <taxon>Metazoa</taxon>
        <taxon>Ecdysozoa</taxon>
        <taxon>Arthropoda</taxon>
        <taxon>Hexapoda</taxon>
        <taxon>Insecta</taxon>
        <taxon>Pterygota</taxon>
        <taxon>Neoptera</taxon>
        <taxon>Endopterygota</taxon>
        <taxon>Lepidoptera</taxon>
        <taxon>Glossata</taxon>
        <taxon>Ditrysia</taxon>
        <taxon>Pyraloidea</taxon>
        <taxon>Crambidae</taxon>
        <taxon>Pyraustinae</taxon>
        <taxon>Loxostege</taxon>
    </lineage>
</organism>
<dbReference type="PANTHER" id="PTHR10773">
    <property type="entry name" value="DNA-DIRECTED RNA POLYMERASES I, II, AND III SUBUNIT RPABC2"/>
    <property type="match status" value="1"/>
</dbReference>
<accession>A0ABD0T1N6</accession>
<evidence type="ECO:0000313" key="3">
    <source>
        <dbReference type="Proteomes" id="UP001549921"/>
    </source>
</evidence>
<dbReference type="AlphaFoldDB" id="A0ABD0T1N6"/>
<feature type="region of interest" description="Disordered" evidence="1">
    <location>
        <begin position="1"/>
        <end position="42"/>
    </location>
</feature>
<name>A0ABD0T1N6_LOXSC</name>
<dbReference type="PANTHER" id="PTHR10773:SF19">
    <property type="match status" value="1"/>
</dbReference>
<evidence type="ECO:0000313" key="2">
    <source>
        <dbReference type="EMBL" id="KAL0831922.1"/>
    </source>
</evidence>
<reference evidence="2 3" key="1">
    <citation type="submission" date="2024-06" db="EMBL/GenBank/DDBJ databases">
        <title>A chromosome-level genome assembly of beet webworm, Loxostege sticticalis.</title>
        <authorList>
            <person name="Zhang Y."/>
        </authorList>
    </citation>
    <scope>NUCLEOTIDE SEQUENCE [LARGE SCALE GENOMIC DNA]</scope>
    <source>
        <strain evidence="2">AQ028</strain>
        <tissue evidence="2">Male pupae</tissue>
    </source>
</reference>
<gene>
    <name evidence="2" type="ORF">ABMA28_001441</name>
</gene>
<comment type="caution">
    <text evidence="2">The sequence shown here is derived from an EMBL/GenBank/DDBJ whole genome shotgun (WGS) entry which is preliminary data.</text>
</comment>
<protein>
    <submittedName>
        <fullName evidence="2">Uncharacterized protein</fullName>
    </submittedName>
</protein>
<evidence type="ECO:0000256" key="1">
    <source>
        <dbReference type="SAM" id="MobiDB-lite"/>
    </source>
</evidence>